<dbReference type="InterPro" id="IPR043502">
    <property type="entry name" value="DNA/RNA_pol_sf"/>
</dbReference>
<dbReference type="PROSITE" id="PS00141">
    <property type="entry name" value="ASP_PROTEASE"/>
    <property type="match status" value="1"/>
</dbReference>
<dbReference type="OrthoDB" id="108047at2759"/>
<dbReference type="SMART" id="SM00298">
    <property type="entry name" value="CHROMO"/>
    <property type="match status" value="1"/>
</dbReference>
<name>A0A9W7CNN8_9STRA</name>
<dbReference type="Gene3D" id="1.10.340.70">
    <property type="match status" value="1"/>
</dbReference>
<proteinExistence type="predicted"/>
<keyword evidence="4" id="KW-0540">Nuclease</keyword>
<feature type="domain" description="Chromo" evidence="9">
    <location>
        <begin position="1627"/>
        <end position="1679"/>
    </location>
</feature>
<feature type="domain" description="Integrase catalytic" evidence="10">
    <location>
        <begin position="1298"/>
        <end position="1458"/>
    </location>
</feature>
<dbReference type="SUPFAM" id="SSF53098">
    <property type="entry name" value="Ribonuclease H-like"/>
    <property type="match status" value="2"/>
</dbReference>
<dbReference type="Pfam" id="PF17921">
    <property type="entry name" value="Integrase_H2C2"/>
    <property type="match status" value="1"/>
</dbReference>
<keyword evidence="3" id="KW-0548">Nucleotidyltransferase</keyword>
<evidence type="ECO:0000256" key="6">
    <source>
        <dbReference type="ARBA" id="ARBA00022801"/>
    </source>
</evidence>
<organism evidence="11 12">
    <name type="scientific">Phytophthora fragariaefolia</name>
    <dbReference type="NCBI Taxonomy" id="1490495"/>
    <lineage>
        <taxon>Eukaryota</taxon>
        <taxon>Sar</taxon>
        <taxon>Stramenopiles</taxon>
        <taxon>Oomycota</taxon>
        <taxon>Peronosporomycetes</taxon>
        <taxon>Peronosporales</taxon>
        <taxon>Peronosporaceae</taxon>
        <taxon>Phytophthora</taxon>
    </lineage>
</organism>
<dbReference type="GO" id="GO:0004523">
    <property type="term" value="F:RNA-DNA hybrid ribonuclease activity"/>
    <property type="evidence" value="ECO:0007669"/>
    <property type="project" value="InterPro"/>
</dbReference>
<dbReference type="EC" id="2.7.7.49" evidence="1"/>
<dbReference type="PANTHER" id="PTHR37984:SF5">
    <property type="entry name" value="PROTEIN NYNRIN-LIKE"/>
    <property type="match status" value="1"/>
</dbReference>
<dbReference type="InterPro" id="IPR041588">
    <property type="entry name" value="Integrase_H2C2"/>
</dbReference>
<evidence type="ECO:0000313" key="12">
    <source>
        <dbReference type="Proteomes" id="UP001165121"/>
    </source>
</evidence>
<dbReference type="InterPro" id="IPR001584">
    <property type="entry name" value="Integrase_cat-core"/>
</dbReference>
<evidence type="ECO:0000256" key="5">
    <source>
        <dbReference type="ARBA" id="ARBA00022759"/>
    </source>
</evidence>
<dbReference type="GO" id="GO:0004190">
    <property type="term" value="F:aspartic-type endopeptidase activity"/>
    <property type="evidence" value="ECO:0007669"/>
    <property type="project" value="InterPro"/>
</dbReference>
<dbReference type="InterPro" id="IPR016197">
    <property type="entry name" value="Chromo-like_dom_sf"/>
</dbReference>
<dbReference type="Pfam" id="PF00385">
    <property type="entry name" value="Chromo"/>
    <property type="match status" value="1"/>
</dbReference>
<dbReference type="SUPFAM" id="SSF50630">
    <property type="entry name" value="Acid proteases"/>
    <property type="match status" value="1"/>
</dbReference>
<keyword evidence="6" id="KW-0378">Hydrolase</keyword>
<evidence type="ECO:0000256" key="7">
    <source>
        <dbReference type="ARBA" id="ARBA00022918"/>
    </source>
</evidence>
<dbReference type="SUPFAM" id="SSF54160">
    <property type="entry name" value="Chromo domain-like"/>
    <property type="match status" value="1"/>
</dbReference>
<dbReference type="InterPro" id="IPR036397">
    <property type="entry name" value="RNaseH_sf"/>
</dbReference>
<dbReference type="InterPro" id="IPR023780">
    <property type="entry name" value="Chromo_domain"/>
</dbReference>
<feature type="compositionally biased region" description="Polar residues" evidence="8">
    <location>
        <begin position="291"/>
        <end position="300"/>
    </location>
</feature>
<dbReference type="InterPro" id="IPR012337">
    <property type="entry name" value="RNaseH-like_sf"/>
</dbReference>
<reference evidence="11" key="1">
    <citation type="submission" date="2023-04" db="EMBL/GenBank/DDBJ databases">
        <title>Phytophthora fragariaefolia NBRC 109709.</title>
        <authorList>
            <person name="Ichikawa N."/>
            <person name="Sato H."/>
            <person name="Tonouchi N."/>
        </authorList>
    </citation>
    <scope>NUCLEOTIDE SEQUENCE</scope>
    <source>
        <strain evidence="11">NBRC 109709</strain>
    </source>
</reference>
<dbReference type="PANTHER" id="PTHR37984">
    <property type="entry name" value="PROTEIN CBG26694"/>
    <property type="match status" value="1"/>
</dbReference>
<dbReference type="CDD" id="cd01647">
    <property type="entry name" value="RT_LTR"/>
    <property type="match status" value="1"/>
</dbReference>
<keyword evidence="2" id="KW-0808">Transferase</keyword>
<dbReference type="GO" id="GO:0003676">
    <property type="term" value="F:nucleic acid binding"/>
    <property type="evidence" value="ECO:0007669"/>
    <property type="project" value="InterPro"/>
</dbReference>
<dbReference type="Pfam" id="PF13456">
    <property type="entry name" value="RVT_3"/>
    <property type="match status" value="1"/>
</dbReference>
<sequence length="1699" mass="191456">MSAPNYGPRTTITNNPEGPVEFRLSPGERYGWWADHDPEEEKRQVARVHGAVSDFRTPILLDTGATVSMISLDLARRLQLTLSSHRRIKVSGLGGVPTYISSSTQVKVTLGHRVVYILDMWVTNIGEDVNVLLGMDFMFSAGVRLCIREGLVILPDEESILMYGNVIQRRQGLDLPVNPPIGIHLRPGESANVRIRYGQSNPKTDVVWAGRGDRWATQILYGPQTWATAVKVVNISNQDIWIDTRTPLQEKPVAMPDAGPDYPEQVMDGVHSFGCIVSKTRGKIVPEGDVSVSSSLENDSGSGGAESPQQHDPTSKRTSDEDQVSEGTEAVEGPPRDEPAQEGEDSEMPTVIATCTPVEKLELEYARCMRVNSEELDLEPAVYLHEGSELMAQLKDELALLPELLDLSPECDIIKADVGEPGLSTDLQDHKLKGILERHRKIFLGDGNAAPAPVRAAQETFGKNRPVAQQPRSIAPHIMIKVYELLKKLLETGLVENSESPWASPIAIVLKKNGIDTRMCIDYRVVNSFIRLSNYPLPLIDDLLVGFEGAMLFMSLAMSSGFWAIRMTERAKLISACLSVRTFSVEKVFVDQEVLDYLGLDSQDSEKPECAEADPDATLSENYLRVLTEQMKVFKRNIPMPSRMGPVLGRSSYIDDIAHGAATWDQLCDDLDALLYRLRYWDISVSLPKSKFGKRTIPYLSHEIGAEGIRATPKIVKVSRIYHSRRLKGVQSFLGSLNYYHKFIEDFPVVAAVLYELTDDQVRTGRDLLRAKEAFAILKQKIVSAPMLRHPDRSKPFVTIPHANQWAACAVFGQEYDGVIQPVRFTGRVLHDAELRYHIAEKEVLAVIRVLQVFKTLVEGCPLIVYTRYSVLKWVIKSKTADGRTVPWGVALSHYDLVRKVHRDEDGLAAILGAGITPREHLDEVAENLIPAKGRIRAPPVLSVEMLEADYSGVVLSFDGAAKTSTKQGNCGCILWQLPEWTVPGARGFILDGVTVNDAEYYGLLKGLGMALEHQIQDLVAVGDSRIVIQQVQDLINFGACETRFQSGRNYLTSKTLALGESWVVQDEGEKEHLKVVSKIPEQIMKPPEGSAEVHPVEPVGSPSEDPGRESGPGPESAPLPFAARVLAVLTRGQARDTPDDSSPLGPLEFQAERWRRIRAHQERDEYLSEIRDFLRGNLDRFSPRRLRKIVKVADLYALDVRNVLYRLARSTRDRPRDAEDQLRLVVPEALREDMLHYAHEDVQGGYQGITRTYERLRSEFYWPGMYAGVERYEKECTDCASGKGRPPNHGPSPGNIEPRRPFELVSMDFVTHMPESARGNTFLLLFQDSFSGYIMCKPMSSTTAQDVAKVYEEQVFRRFGATSMIRHDQDPRFMSEVFTRFRELLGNKQHATLAYRPQANGQQERSVQTVIRSVKAYIAEADQSDWDEHAERLMFALHNSFDATRLDTPFYLSHGWDAQGTASAMLGPKPSSLPERTAYEWRRKFQRDYSYALACAEDLQKKARRVRSEEQTRKWQELSERLKAGFETGDAVWLYIPKVPGLSRKLAHLWHGPFRMEEIRDDFRVRLKVEDTGYRVNPWVHVSRLKPPAVFPRRPTTELDLEDDDDFDAALLPEDSWEPDNSNDEYEVEKILDLRWVKRTRTAKHTREYLVKWKGYDDADWTPVSQLSCGALLYEFNQGASAKARFQAMQAGDDHSRL</sequence>
<keyword evidence="7" id="KW-0695">RNA-directed DNA polymerase</keyword>
<evidence type="ECO:0000259" key="9">
    <source>
        <dbReference type="PROSITE" id="PS50013"/>
    </source>
</evidence>
<keyword evidence="5" id="KW-0255">Endonuclease</keyword>
<dbReference type="Pfam" id="PF17917">
    <property type="entry name" value="RT_RNaseH"/>
    <property type="match status" value="1"/>
</dbReference>
<dbReference type="InterPro" id="IPR002156">
    <property type="entry name" value="RNaseH_domain"/>
</dbReference>
<dbReference type="GO" id="GO:0006508">
    <property type="term" value="P:proteolysis"/>
    <property type="evidence" value="ECO:0007669"/>
    <property type="project" value="InterPro"/>
</dbReference>
<dbReference type="Gene3D" id="3.30.70.270">
    <property type="match status" value="3"/>
</dbReference>
<dbReference type="InterPro" id="IPR000953">
    <property type="entry name" value="Chromo/chromo_shadow_dom"/>
</dbReference>
<dbReference type="InterPro" id="IPR021109">
    <property type="entry name" value="Peptidase_aspartic_dom_sf"/>
</dbReference>
<dbReference type="Proteomes" id="UP001165121">
    <property type="component" value="Unassembled WGS sequence"/>
</dbReference>
<dbReference type="Pfam" id="PF13650">
    <property type="entry name" value="Asp_protease_2"/>
    <property type="match status" value="1"/>
</dbReference>
<evidence type="ECO:0000313" key="11">
    <source>
        <dbReference type="EMBL" id="GMF36909.1"/>
    </source>
</evidence>
<gene>
    <name evidence="11" type="ORF">Pfra01_001018800</name>
</gene>
<keyword evidence="12" id="KW-1185">Reference proteome</keyword>
<comment type="caution">
    <text evidence="11">The sequence shown here is derived from an EMBL/GenBank/DDBJ whole genome shotgun (WGS) entry which is preliminary data.</text>
</comment>
<dbReference type="EMBL" id="BSXT01000971">
    <property type="protein sequence ID" value="GMF36909.1"/>
    <property type="molecule type" value="Genomic_DNA"/>
</dbReference>
<feature type="region of interest" description="Disordered" evidence="8">
    <location>
        <begin position="1"/>
        <end position="20"/>
    </location>
</feature>
<evidence type="ECO:0000256" key="3">
    <source>
        <dbReference type="ARBA" id="ARBA00022695"/>
    </source>
</evidence>
<accession>A0A9W7CNN8</accession>
<dbReference type="InterPro" id="IPR050951">
    <property type="entry name" value="Retrovirus_Pol_polyprotein"/>
</dbReference>
<dbReference type="CDD" id="cd00024">
    <property type="entry name" value="CD_CSD"/>
    <property type="match status" value="1"/>
</dbReference>
<dbReference type="GO" id="GO:0003964">
    <property type="term" value="F:RNA-directed DNA polymerase activity"/>
    <property type="evidence" value="ECO:0007669"/>
    <property type="project" value="UniProtKB-KW"/>
</dbReference>
<dbReference type="InterPro" id="IPR043128">
    <property type="entry name" value="Rev_trsase/Diguanyl_cyclase"/>
</dbReference>
<evidence type="ECO:0000256" key="1">
    <source>
        <dbReference type="ARBA" id="ARBA00012493"/>
    </source>
</evidence>
<evidence type="ECO:0000259" key="10">
    <source>
        <dbReference type="PROSITE" id="PS50994"/>
    </source>
</evidence>
<dbReference type="Gene3D" id="3.10.10.10">
    <property type="entry name" value="HIV Type 1 Reverse Transcriptase, subunit A, domain 1"/>
    <property type="match status" value="1"/>
</dbReference>
<dbReference type="CDD" id="cd00303">
    <property type="entry name" value="retropepsin_like"/>
    <property type="match status" value="1"/>
</dbReference>
<feature type="region of interest" description="Disordered" evidence="8">
    <location>
        <begin position="1081"/>
        <end position="1118"/>
    </location>
</feature>
<protein>
    <recommendedName>
        <fullName evidence="1">RNA-directed DNA polymerase</fullName>
        <ecNumber evidence="1">2.7.7.49</ecNumber>
    </recommendedName>
</protein>
<dbReference type="FunFam" id="1.10.340.70:FF:000001">
    <property type="entry name" value="Retrovirus-related Pol polyprotein from transposon gypsy-like Protein"/>
    <property type="match status" value="1"/>
</dbReference>
<dbReference type="Gene3D" id="2.40.50.40">
    <property type="match status" value="1"/>
</dbReference>
<dbReference type="InterPro" id="IPR041373">
    <property type="entry name" value="RT_RNaseH"/>
</dbReference>
<dbReference type="SUPFAM" id="SSF56672">
    <property type="entry name" value="DNA/RNA polymerases"/>
    <property type="match status" value="2"/>
</dbReference>
<dbReference type="Gene3D" id="2.40.70.10">
    <property type="entry name" value="Acid Proteases"/>
    <property type="match status" value="1"/>
</dbReference>
<dbReference type="PROSITE" id="PS50994">
    <property type="entry name" value="INTEGRASE"/>
    <property type="match status" value="1"/>
</dbReference>
<evidence type="ECO:0000256" key="4">
    <source>
        <dbReference type="ARBA" id="ARBA00022722"/>
    </source>
</evidence>
<dbReference type="GO" id="GO:0015074">
    <property type="term" value="P:DNA integration"/>
    <property type="evidence" value="ECO:0007669"/>
    <property type="project" value="InterPro"/>
</dbReference>
<evidence type="ECO:0000256" key="2">
    <source>
        <dbReference type="ARBA" id="ARBA00022679"/>
    </source>
</evidence>
<dbReference type="Pfam" id="PF00665">
    <property type="entry name" value="rve"/>
    <property type="match status" value="1"/>
</dbReference>
<dbReference type="Gene3D" id="3.30.420.10">
    <property type="entry name" value="Ribonuclease H-like superfamily/Ribonuclease H"/>
    <property type="match status" value="2"/>
</dbReference>
<feature type="region of interest" description="Disordered" evidence="8">
    <location>
        <begin position="287"/>
        <end position="351"/>
    </location>
</feature>
<evidence type="ECO:0000256" key="8">
    <source>
        <dbReference type="SAM" id="MobiDB-lite"/>
    </source>
</evidence>
<dbReference type="PROSITE" id="PS50013">
    <property type="entry name" value="CHROMO_2"/>
    <property type="match status" value="1"/>
</dbReference>
<dbReference type="InterPro" id="IPR001969">
    <property type="entry name" value="Aspartic_peptidase_AS"/>
</dbReference>